<feature type="transmembrane region" description="Helical" evidence="2">
    <location>
        <begin position="30"/>
        <end position="50"/>
    </location>
</feature>
<evidence type="ECO:0008006" key="5">
    <source>
        <dbReference type="Google" id="ProtNLM"/>
    </source>
</evidence>
<feature type="transmembrane region" description="Helical" evidence="2">
    <location>
        <begin position="99"/>
        <end position="117"/>
    </location>
</feature>
<feature type="compositionally biased region" description="Polar residues" evidence="1">
    <location>
        <begin position="340"/>
        <end position="350"/>
    </location>
</feature>
<comment type="caution">
    <text evidence="3">The sequence shown here is derived from an EMBL/GenBank/DDBJ whole genome shotgun (WGS) entry which is preliminary data.</text>
</comment>
<keyword evidence="2" id="KW-0812">Transmembrane</keyword>
<organism evidence="3 4">
    <name type="scientific">Psilocybe cyanescens</name>
    <dbReference type="NCBI Taxonomy" id="93625"/>
    <lineage>
        <taxon>Eukaryota</taxon>
        <taxon>Fungi</taxon>
        <taxon>Dikarya</taxon>
        <taxon>Basidiomycota</taxon>
        <taxon>Agaricomycotina</taxon>
        <taxon>Agaricomycetes</taxon>
        <taxon>Agaricomycetidae</taxon>
        <taxon>Agaricales</taxon>
        <taxon>Agaricineae</taxon>
        <taxon>Strophariaceae</taxon>
        <taxon>Psilocybe</taxon>
    </lineage>
</organism>
<feature type="compositionally biased region" description="Polar residues" evidence="1">
    <location>
        <begin position="274"/>
        <end position="302"/>
    </location>
</feature>
<dbReference type="AlphaFoldDB" id="A0A409XTH4"/>
<reference evidence="3 4" key="1">
    <citation type="journal article" date="2018" name="Evol. Lett.">
        <title>Horizontal gene cluster transfer increased hallucinogenic mushroom diversity.</title>
        <authorList>
            <person name="Reynolds H.T."/>
            <person name="Vijayakumar V."/>
            <person name="Gluck-Thaler E."/>
            <person name="Korotkin H.B."/>
            <person name="Matheny P.B."/>
            <person name="Slot J.C."/>
        </authorList>
    </citation>
    <scope>NUCLEOTIDE SEQUENCE [LARGE SCALE GENOMIC DNA]</scope>
    <source>
        <strain evidence="3 4">2631</strain>
    </source>
</reference>
<sequence length="350" mass="39005">MSPAAQQPSSRPSQPTASRARMKLFNTIRYSIYGTVILFTVICLAMAGQFQSVLAASDLTRFVPFAIFVCSASLLIFLVLVTFSFFLRGRNPISTKIELACLGLAGIFWLVLGVYLITSDAQSADVECFSSDDTSESTPVDDESASFHTEQYQAMYRVLNAFSLMNAALVLFALFTLLFLAIRRHRKGDEHMWHGPVTSCAWFNNYENSQQTRGKTSSSSILPVASAYMGEAVFTEKPERKASARRAERERDQDRDYPSSRPHQPRNPYPTPPDQTRNPYATQPTQSRNPYTTPAKTQTPSRYPTRHDSGRSRTGPTRQDSGRSRTGAMADLENGGMLNPYSSSRARGSR</sequence>
<dbReference type="OrthoDB" id="3266740at2759"/>
<dbReference type="Proteomes" id="UP000283269">
    <property type="component" value="Unassembled WGS sequence"/>
</dbReference>
<keyword evidence="2" id="KW-0472">Membrane</keyword>
<dbReference type="STRING" id="93625.A0A409XTH4"/>
<evidence type="ECO:0000256" key="2">
    <source>
        <dbReference type="SAM" id="Phobius"/>
    </source>
</evidence>
<keyword evidence="2" id="KW-1133">Transmembrane helix</keyword>
<proteinExistence type="predicted"/>
<evidence type="ECO:0000313" key="4">
    <source>
        <dbReference type="Proteomes" id="UP000283269"/>
    </source>
</evidence>
<protein>
    <recommendedName>
        <fullName evidence="5">MARVEL domain-containing protein</fullName>
    </recommendedName>
</protein>
<evidence type="ECO:0000256" key="1">
    <source>
        <dbReference type="SAM" id="MobiDB-lite"/>
    </source>
</evidence>
<dbReference type="EMBL" id="NHYD01000495">
    <property type="protein sequence ID" value="PPQ94020.1"/>
    <property type="molecule type" value="Genomic_DNA"/>
</dbReference>
<evidence type="ECO:0000313" key="3">
    <source>
        <dbReference type="EMBL" id="PPQ94020.1"/>
    </source>
</evidence>
<gene>
    <name evidence="3" type="ORF">CVT25_009868</name>
</gene>
<feature type="region of interest" description="Disordered" evidence="1">
    <location>
        <begin position="233"/>
        <end position="350"/>
    </location>
</feature>
<name>A0A409XTH4_PSICY</name>
<feature type="transmembrane region" description="Helical" evidence="2">
    <location>
        <begin position="161"/>
        <end position="182"/>
    </location>
</feature>
<dbReference type="InParanoid" id="A0A409XTH4"/>
<keyword evidence="4" id="KW-1185">Reference proteome</keyword>
<feature type="transmembrane region" description="Helical" evidence="2">
    <location>
        <begin position="62"/>
        <end position="87"/>
    </location>
</feature>
<accession>A0A409XTH4</accession>
<feature type="compositionally biased region" description="Basic and acidic residues" evidence="1">
    <location>
        <begin position="234"/>
        <end position="258"/>
    </location>
</feature>